<dbReference type="EMBL" id="JAYKXP010000007">
    <property type="protein sequence ID" value="KAK7056450.1"/>
    <property type="molecule type" value="Genomic_DNA"/>
</dbReference>
<proteinExistence type="predicted"/>
<feature type="transmembrane region" description="Helical" evidence="6">
    <location>
        <begin position="139"/>
        <end position="160"/>
    </location>
</feature>
<dbReference type="AlphaFoldDB" id="A0AAW0E0Z6"/>
<reference evidence="7 8" key="1">
    <citation type="submission" date="2024-01" db="EMBL/GenBank/DDBJ databases">
        <title>A draft genome for a cacao thread blight-causing isolate of Paramarasmius palmivorus.</title>
        <authorList>
            <person name="Baruah I.K."/>
            <person name="Bukari Y."/>
            <person name="Amoako-Attah I."/>
            <person name="Meinhardt L.W."/>
            <person name="Bailey B.A."/>
            <person name="Cohen S.P."/>
        </authorList>
    </citation>
    <scope>NUCLEOTIDE SEQUENCE [LARGE SCALE GENOMIC DNA]</scope>
    <source>
        <strain evidence="7 8">GH-12</strain>
    </source>
</reference>
<dbReference type="InterPro" id="IPR036259">
    <property type="entry name" value="MFS_trans_sf"/>
</dbReference>
<feature type="transmembrane region" description="Helical" evidence="6">
    <location>
        <begin position="7"/>
        <end position="27"/>
    </location>
</feature>
<name>A0AAW0E0Z6_9AGAR</name>
<comment type="caution">
    <text evidence="7">The sequence shown here is derived from an EMBL/GenBank/DDBJ whole genome shotgun (WGS) entry which is preliminary data.</text>
</comment>
<dbReference type="GO" id="GO:0022857">
    <property type="term" value="F:transmembrane transporter activity"/>
    <property type="evidence" value="ECO:0007669"/>
    <property type="project" value="InterPro"/>
</dbReference>
<evidence type="ECO:0000256" key="1">
    <source>
        <dbReference type="ARBA" id="ARBA00004141"/>
    </source>
</evidence>
<evidence type="ECO:0000256" key="5">
    <source>
        <dbReference type="ARBA" id="ARBA00023136"/>
    </source>
</evidence>
<keyword evidence="3 6" id="KW-0812">Transmembrane</keyword>
<dbReference type="GO" id="GO:0016020">
    <property type="term" value="C:membrane"/>
    <property type="evidence" value="ECO:0007669"/>
    <property type="project" value="UniProtKB-SubCell"/>
</dbReference>
<dbReference type="PANTHER" id="PTHR43791">
    <property type="entry name" value="PERMEASE-RELATED"/>
    <property type="match status" value="1"/>
</dbReference>
<accession>A0AAW0E0Z6</accession>
<dbReference type="Gene3D" id="1.20.1250.20">
    <property type="entry name" value="MFS general substrate transporter like domains"/>
    <property type="match status" value="1"/>
</dbReference>
<feature type="transmembrane region" description="Helical" evidence="6">
    <location>
        <begin position="234"/>
        <end position="253"/>
    </location>
</feature>
<evidence type="ECO:0000256" key="4">
    <source>
        <dbReference type="ARBA" id="ARBA00022989"/>
    </source>
</evidence>
<evidence type="ECO:0000313" key="7">
    <source>
        <dbReference type="EMBL" id="KAK7056450.1"/>
    </source>
</evidence>
<organism evidence="7 8">
    <name type="scientific">Paramarasmius palmivorus</name>
    <dbReference type="NCBI Taxonomy" id="297713"/>
    <lineage>
        <taxon>Eukaryota</taxon>
        <taxon>Fungi</taxon>
        <taxon>Dikarya</taxon>
        <taxon>Basidiomycota</taxon>
        <taxon>Agaricomycotina</taxon>
        <taxon>Agaricomycetes</taxon>
        <taxon>Agaricomycetidae</taxon>
        <taxon>Agaricales</taxon>
        <taxon>Marasmiineae</taxon>
        <taxon>Marasmiaceae</taxon>
        <taxon>Paramarasmius</taxon>
    </lineage>
</organism>
<protein>
    <recommendedName>
        <fullName evidence="9">MFS general substrate transporter</fullName>
    </recommendedName>
</protein>
<dbReference type="Pfam" id="PF07690">
    <property type="entry name" value="MFS_1"/>
    <property type="match status" value="1"/>
</dbReference>
<keyword evidence="8" id="KW-1185">Reference proteome</keyword>
<sequence>MIATWKIIYILLGGLAVLVGVCVLIWMPDSPVHAHFLTPEERIAALERVRDDQVGVANRTLKKEQVIEALTDIRTWLVVLTTLLTSIPNGGISNFSNLIIKSFGYTTKQTLILSTPGGAVAAITVLLCGWYSDRKAERMVPIVFALIPTIVGSAMLIGLNDSGNKGALLFAIYLIGTFGSALSTVYAYNASNTGGHTKKSTINAMTLVSFSIGNIVGTEIFLPKDAPAYIPGKIAIMTLLTVQLFVCFILRWINLHLNKKKQAQIEELKARKGWSDLDVQKERERHAFQDLTDRQNIYFVYTA</sequence>
<keyword evidence="4 6" id="KW-1133">Transmembrane helix</keyword>
<gene>
    <name evidence="7" type="ORF">VNI00_003005</name>
</gene>
<keyword evidence="2" id="KW-0813">Transport</keyword>
<feature type="transmembrane region" description="Helical" evidence="6">
    <location>
        <begin position="200"/>
        <end position="222"/>
    </location>
</feature>
<dbReference type="PANTHER" id="PTHR43791:SF36">
    <property type="entry name" value="TRANSPORTER, PUTATIVE (AFU_ORTHOLOGUE AFUA_6G08340)-RELATED"/>
    <property type="match status" value="1"/>
</dbReference>
<evidence type="ECO:0000256" key="3">
    <source>
        <dbReference type="ARBA" id="ARBA00022692"/>
    </source>
</evidence>
<dbReference type="SUPFAM" id="SSF103473">
    <property type="entry name" value="MFS general substrate transporter"/>
    <property type="match status" value="1"/>
</dbReference>
<evidence type="ECO:0000256" key="2">
    <source>
        <dbReference type="ARBA" id="ARBA00022448"/>
    </source>
</evidence>
<dbReference type="Proteomes" id="UP001383192">
    <property type="component" value="Unassembled WGS sequence"/>
</dbReference>
<evidence type="ECO:0008006" key="9">
    <source>
        <dbReference type="Google" id="ProtNLM"/>
    </source>
</evidence>
<dbReference type="InterPro" id="IPR011701">
    <property type="entry name" value="MFS"/>
</dbReference>
<evidence type="ECO:0000256" key="6">
    <source>
        <dbReference type="SAM" id="Phobius"/>
    </source>
</evidence>
<evidence type="ECO:0000313" key="8">
    <source>
        <dbReference type="Proteomes" id="UP001383192"/>
    </source>
</evidence>
<feature type="transmembrane region" description="Helical" evidence="6">
    <location>
        <begin position="166"/>
        <end position="188"/>
    </location>
</feature>
<keyword evidence="5 6" id="KW-0472">Membrane</keyword>
<comment type="subcellular location">
    <subcellularLocation>
        <location evidence="1">Membrane</location>
        <topology evidence="1">Multi-pass membrane protein</topology>
    </subcellularLocation>
</comment>
<feature type="transmembrane region" description="Helical" evidence="6">
    <location>
        <begin position="111"/>
        <end position="132"/>
    </location>
</feature>